<gene>
    <name evidence="1" type="ORF">OVY01_17535</name>
</gene>
<dbReference type="RefSeq" id="WP_267848843.1">
    <property type="nucleotide sequence ID" value="NZ_JAPMXC010000006.1"/>
</dbReference>
<dbReference type="EMBL" id="JAPMXC010000006">
    <property type="protein sequence ID" value="MCY0388975.1"/>
    <property type="molecule type" value="Genomic_DNA"/>
</dbReference>
<name>A0ABT3ZR10_9BURK</name>
<evidence type="ECO:0008006" key="3">
    <source>
        <dbReference type="Google" id="ProtNLM"/>
    </source>
</evidence>
<evidence type="ECO:0000313" key="2">
    <source>
        <dbReference type="Proteomes" id="UP001082899"/>
    </source>
</evidence>
<dbReference type="Gene3D" id="3.30.1330.80">
    <property type="entry name" value="Hypothetical protein, similar to alpha- acetolactate decarboxylase, domain 2"/>
    <property type="match status" value="1"/>
</dbReference>
<comment type="caution">
    <text evidence="1">The sequence shown here is derived from an EMBL/GenBank/DDBJ whole genome shotgun (WGS) entry which is preliminary data.</text>
</comment>
<protein>
    <recommendedName>
        <fullName evidence="3">PPC domain-containing protein</fullName>
    </recommendedName>
</protein>
<proteinExistence type="predicted"/>
<dbReference type="Proteomes" id="UP001082899">
    <property type="component" value="Unassembled WGS sequence"/>
</dbReference>
<reference evidence="1" key="1">
    <citation type="submission" date="2022-11" db="EMBL/GenBank/DDBJ databases">
        <title>Robbsia betulipollinis sp. nov., isolated from pollen of birch (Betula pendula).</title>
        <authorList>
            <person name="Shi H."/>
            <person name="Ambika Manirajan B."/>
            <person name="Ratering S."/>
            <person name="Geissler-Plaum R."/>
            <person name="Schnell S."/>
        </authorList>
    </citation>
    <scope>NUCLEOTIDE SEQUENCE</scope>
    <source>
        <strain evidence="1">Bb-Pol-6</strain>
    </source>
</reference>
<accession>A0ABT3ZR10</accession>
<evidence type="ECO:0000313" key="1">
    <source>
        <dbReference type="EMBL" id="MCY0388975.1"/>
    </source>
</evidence>
<organism evidence="1 2">
    <name type="scientific">Robbsia betulipollinis</name>
    <dbReference type="NCBI Taxonomy" id="2981849"/>
    <lineage>
        <taxon>Bacteria</taxon>
        <taxon>Pseudomonadati</taxon>
        <taxon>Pseudomonadota</taxon>
        <taxon>Betaproteobacteria</taxon>
        <taxon>Burkholderiales</taxon>
        <taxon>Burkholderiaceae</taxon>
        <taxon>Robbsia</taxon>
    </lineage>
</organism>
<keyword evidence="2" id="KW-1185">Reference proteome</keyword>
<sequence>MSFPQAARRPAYFVHPGTPTWPRLIDSESMPRGAELRIVVPAHANVGAALRQALSPRGTVSGCGRVAAGSLSSLQYHVIVATAGDAPFGYGSPIKCDGELTLVTAAVTLGRKPDGAQILHCHGGFIDAAGKQHGGHIALDACVAGLDGLVVRVCLFDDIEYVISPDDETRFDLLTPVHRN</sequence>
<dbReference type="SUPFAM" id="SSF117856">
    <property type="entry name" value="AF0104/ALDC/Ptd012-like"/>
    <property type="match status" value="1"/>
</dbReference>